<gene>
    <name evidence="1" type="ORF">HYS17_11155</name>
</gene>
<name>A0A7T5R1X7_9BACT</name>
<dbReference type="InterPro" id="IPR009945">
    <property type="entry name" value="ATPase_inh_sub_z"/>
</dbReference>
<organism evidence="1 2">
    <name type="scientific">Micavibrio aeruginosavorus</name>
    <dbReference type="NCBI Taxonomy" id="349221"/>
    <lineage>
        <taxon>Bacteria</taxon>
        <taxon>Pseudomonadati</taxon>
        <taxon>Bdellovibrionota</taxon>
        <taxon>Bdellovibrionia</taxon>
        <taxon>Bdellovibrionales</taxon>
        <taxon>Pseudobdellovibrionaceae</taxon>
        <taxon>Micavibrio</taxon>
    </lineage>
</organism>
<proteinExistence type="predicted"/>
<dbReference type="AlphaFoldDB" id="A0A7T5R1X7"/>
<dbReference type="Gene3D" id="1.10.790.20">
    <property type="entry name" value="Domain of unknown function DUF1476"/>
    <property type="match status" value="1"/>
</dbReference>
<dbReference type="Pfam" id="PF07345">
    <property type="entry name" value="ATPaseInh_sub_z"/>
    <property type="match status" value="1"/>
</dbReference>
<dbReference type="PIRSF" id="PIRSF031780">
    <property type="entry name" value="UCP031780"/>
    <property type="match status" value="1"/>
</dbReference>
<reference evidence="1 2" key="1">
    <citation type="submission" date="2020-07" db="EMBL/GenBank/DDBJ databases">
        <title>Huge and variable diversity of episymbiotic CPR bacteria and DPANN archaea in groundwater ecosystems.</title>
        <authorList>
            <person name="He C.Y."/>
            <person name="Keren R."/>
            <person name="Whittaker M."/>
            <person name="Farag I.F."/>
            <person name="Doudna J."/>
            <person name="Cate J.H.D."/>
            <person name="Banfield J.F."/>
        </authorList>
    </citation>
    <scope>NUCLEOTIDE SEQUENCE [LARGE SCALE GENOMIC DNA]</scope>
    <source>
        <strain evidence="1">NC_groundwater_70_Ag_B-0.1um_54_66</strain>
    </source>
</reference>
<evidence type="ECO:0000313" key="1">
    <source>
        <dbReference type="EMBL" id="QQG36037.1"/>
    </source>
</evidence>
<sequence>MSLNDRKDAFEKKYAHDQELMFKVEARTAKLFGLWVAGEIGLTGADAETYAKTVVTANLEEAGFNDVKRKVAPDLQAKGKDISDHVLDRKLEEYFEEAKNQLTAG</sequence>
<accession>A0A7T5R1X7</accession>
<dbReference type="EMBL" id="CP066681">
    <property type="protein sequence ID" value="QQG36037.1"/>
    <property type="molecule type" value="Genomic_DNA"/>
</dbReference>
<dbReference type="Proteomes" id="UP000595362">
    <property type="component" value="Chromosome"/>
</dbReference>
<evidence type="ECO:0000313" key="2">
    <source>
        <dbReference type="Proteomes" id="UP000595362"/>
    </source>
</evidence>
<dbReference type="InterPro" id="IPR038293">
    <property type="entry name" value="ATPase_inh_sub_z_sf"/>
</dbReference>
<protein>
    <submittedName>
        <fullName evidence="1">DUF1476 domain-containing protein</fullName>
    </submittedName>
</protein>